<comment type="caution">
    <text evidence="1">The sequence shown here is derived from an EMBL/GenBank/DDBJ whole genome shotgun (WGS) entry which is preliminary data.</text>
</comment>
<accession>A0ABR0JLB0</accession>
<proteinExistence type="predicted"/>
<gene>
    <name evidence="1" type="ORF">LTR69_002972</name>
</gene>
<evidence type="ECO:0000313" key="1">
    <source>
        <dbReference type="EMBL" id="KAK5066452.1"/>
    </source>
</evidence>
<name>A0ABR0JLB0_9EURO</name>
<organism evidence="1 2">
    <name type="scientific">Exophiala sideris</name>
    <dbReference type="NCBI Taxonomy" id="1016849"/>
    <lineage>
        <taxon>Eukaryota</taxon>
        <taxon>Fungi</taxon>
        <taxon>Dikarya</taxon>
        <taxon>Ascomycota</taxon>
        <taxon>Pezizomycotina</taxon>
        <taxon>Eurotiomycetes</taxon>
        <taxon>Chaetothyriomycetidae</taxon>
        <taxon>Chaetothyriales</taxon>
        <taxon>Herpotrichiellaceae</taxon>
        <taxon>Exophiala</taxon>
    </lineage>
</organism>
<dbReference type="Proteomes" id="UP001345691">
    <property type="component" value="Unassembled WGS sequence"/>
</dbReference>
<protein>
    <recommendedName>
        <fullName evidence="3">ABM domain-containing protein</fullName>
    </recommendedName>
</protein>
<dbReference type="EMBL" id="JAVRRF010000004">
    <property type="protein sequence ID" value="KAK5066452.1"/>
    <property type="molecule type" value="Genomic_DNA"/>
</dbReference>
<keyword evidence="2" id="KW-1185">Reference proteome</keyword>
<evidence type="ECO:0000313" key="2">
    <source>
        <dbReference type="Proteomes" id="UP001345691"/>
    </source>
</evidence>
<reference evidence="1 2" key="1">
    <citation type="submission" date="2023-08" db="EMBL/GenBank/DDBJ databases">
        <title>Black Yeasts Isolated from many extreme environments.</title>
        <authorList>
            <person name="Coleine C."/>
            <person name="Stajich J.E."/>
            <person name="Selbmann L."/>
        </authorList>
    </citation>
    <scope>NUCLEOTIDE SEQUENCE [LARGE SCALE GENOMIC DNA]</scope>
    <source>
        <strain evidence="1 2">CCFEE 6328</strain>
    </source>
</reference>
<evidence type="ECO:0008006" key="3">
    <source>
        <dbReference type="Google" id="ProtNLM"/>
    </source>
</evidence>
<sequence length="217" mass="23914">MGTISAANIAVEIVWLRGKSGSKKDLVHSFKKIFDLSTEVAIEGGTEPALGLKPYNTVFEHPNSACMFLYWNSLEQHDNLAAKPKFEAGSAKIMTETVLPKLEEPIESFYVHSTSSELVLSDADCVEIIEVQSTIAEPDDGFVKSVDESLRKTSVPTGFLGSYSGPKSDDPDIFVVVTKWSSNQVLKDNSWSKESEESLLGLFPKGARIANRWQMHV</sequence>